<dbReference type="Gramene" id="Os01t0296100-03">
    <property type="protein sequence ID" value="Os01t0296100-03"/>
    <property type="gene ID" value="Os01g0296100"/>
</dbReference>
<dbReference type="AlphaFoldDB" id="A0A0P0V1Q9"/>
<dbReference type="Gramene" id="Os01t0296100-02">
    <property type="protein sequence ID" value="Os01t0296100-02"/>
    <property type="gene ID" value="Os01g0296100"/>
</dbReference>
<evidence type="ECO:0000313" key="2">
    <source>
        <dbReference type="EMBL" id="BAS71686.1"/>
    </source>
</evidence>
<organism evidence="2 3">
    <name type="scientific">Oryza sativa subsp. japonica</name>
    <name type="common">Rice</name>
    <dbReference type="NCBI Taxonomy" id="39947"/>
    <lineage>
        <taxon>Eukaryota</taxon>
        <taxon>Viridiplantae</taxon>
        <taxon>Streptophyta</taxon>
        <taxon>Embryophyta</taxon>
        <taxon>Tracheophyta</taxon>
        <taxon>Spermatophyta</taxon>
        <taxon>Magnoliopsida</taxon>
        <taxon>Liliopsida</taxon>
        <taxon>Poales</taxon>
        <taxon>Poaceae</taxon>
        <taxon>BOP clade</taxon>
        <taxon>Oryzoideae</taxon>
        <taxon>Oryzeae</taxon>
        <taxon>Oryzinae</taxon>
        <taxon>Oryza</taxon>
        <taxon>Oryza sativa</taxon>
    </lineage>
</organism>
<feature type="region of interest" description="Disordered" evidence="1">
    <location>
        <begin position="1"/>
        <end position="30"/>
    </location>
</feature>
<dbReference type="EMBL" id="AP014957">
    <property type="protein sequence ID" value="BAS71686.1"/>
    <property type="molecule type" value="Genomic_DNA"/>
</dbReference>
<feature type="compositionally biased region" description="Polar residues" evidence="1">
    <location>
        <begin position="1"/>
        <end position="21"/>
    </location>
</feature>
<evidence type="ECO:0000256" key="1">
    <source>
        <dbReference type="SAM" id="MobiDB-lite"/>
    </source>
</evidence>
<dbReference type="Proteomes" id="UP000059680">
    <property type="component" value="Chromosome 1"/>
</dbReference>
<name>A0A0P0V1Q9_ORYSJ</name>
<keyword evidence="3" id="KW-1185">Reference proteome</keyword>
<sequence length="102" mass="10917">MTSVGLVDSSSGFPETSTSGATDRLTDDISEMSIRDKEVEAVVVSGNSMDIGHTIVTTVGGRNGQPKQTISYIAERAVGRGSFGVVFQVGHWYMPFCHYLSV</sequence>
<protein>
    <submittedName>
        <fullName evidence="2">Os01g0296100 protein</fullName>
    </submittedName>
</protein>
<evidence type="ECO:0000313" key="3">
    <source>
        <dbReference type="Proteomes" id="UP000059680"/>
    </source>
</evidence>
<gene>
    <name evidence="2" type="ordered locus">Os01g0296100</name>
    <name evidence="2" type="ORF">OSNPB_010296100</name>
</gene>
<reference evidence="2 3" key="2">
    <citation type="journal article" date="2013" name="Plant Cell Physiol.">
        <title>Rice Annotation Project Database (RAP-DB): an integrative and interactive database for rice genomics.</title>
        <authorList>
            <person name="Sakai H."/>
            <person name="Lee S.S."/>
            <person name="Tanaka T."/>
            <person name="Numa H."/>
            <person name="Kim J."/>
            <person name="Kawahara Y."/>
            <person name="Wakimoto H."/>
            <person name="Yang C.C."/>
            <person name="Iwamoto M."/>
            <person name="Abe T."/>
            <person name="Yamada Y."/>
            <person name="Muto A."/>
            <person name="Inokuchi H."/>
            <person name="Ikemura T."/>
            <person name="Matsumoto T."/>
            <person name="Sasaki T."/>
            <person name="Itoh T."/>
        </authorList>
    </citation>
    <scope>NUCLEOTIDE SEQUENCE [LARGE SCALE GENOMIC DNA]</scope>
    <source>
        <strain evidence="3">cv. Nipponbare</strain>
    </source>
</reference>
<reference evidence="2 3" key="3">
    <citation type="journal article" date="2013" name="Rice">
        <title>Improvement of the Oryza sativa Nipponbare reference genome using next generation sequence and optical map data.</title>
        <authorList>
            <person name="Kawahara Y."/>
            <person name="de la Bastide M."/>
            <person name="Hamilton J.P."/>
            <person name="Kanamori H."/>
            <person name="McCombie W.R."/>
            <person name="Ouyang S."/>
            <person name="Schwartz D.C."/>
            <person name="Tanaka T."/>
            <person name="Wu J."/>
            <person name="Zhou S."/>
            <person name="Childs K.L."/>
            <person name="Davidson R.M."/>
            <person name="Lin H."/>
            <person name="Quesada-Ocampo L."/>
            <person name="Vaillancourt B."/>
            <person name="Sakai H."/>
            <person name="Lee S.S."/>
            <person name="Kim J."/>
            <person name="Numa H."/>
            <person name="Itoh T."/>
            <person name="Buell C.R."/>
            <person name="Matsumoto T."/>
        </authorList>
    </citation>
    <scope>NUCLEOTIDE SEQUENCE [LARGE SCALE GENOMIC DNA]</scope>
    <source>
        <strain evidence="3">cv. Nipponbare</strain>
    </source>
</reference>
<reference evidence="3" key="1">
    <citation type="journal article" date="2005" name="Nature">
        <title>The map-based sequence of the rice genome.</title>
        <authorList>
            <consortium name="International rice genome sequencing project (IRGSP)"/>
            <person name="Matsumoto T."/>
            <person name="Wu J."/>
            <person name="Kanamori H."/>
            <person name="Katayose Y."/>
            <person name="Fujisawa M."/>
            <person name="Namiki N."/>
            <person name="Mizuno H."/>
            <person name="Yamamoto K."/>
            <person name="Antonio B.A."/>
            <person name="Baba T."/>
            <person name="Sakata K."/>
            <person name="Nagamura Y."/>
            <person name="Aoki H."/>
            <person name="Arikawa K."/>
            <person name="Arita K."/>
            <person name="Bito T."/>
            <person name="Chiden Y."/>
            <person name="Fujitsuka N."/>
            <person name="Fukunaka R."/>
            <person name="Hamada M."/>
            <person name="Harada C."/>
            <person name="Hayashi A."/>
            <person name="Hijishita S."/>
            <person name="Honda M."/>
            <person name="Hosokawa S."/>
            <person name="Ichikawa Y."/>
            <person name="Idonuma A."/>
            <person name="Iijima M."/>
            <person name="Ikeda M."/>
            <person name="Ikeno M."/>
            <person name="Ito K."/>
            <person name="Ito S."/>
            <person name="Ito T."/>
            <person name="Ito Y."/>
            <person name="Ito Y."/>
            <person name="Iwabuchi A."/>
            <person name="Kamiya K."/>
            <person name="Karasawa W."/>
            <person name="Kurita K."/>
            <person name="Katagiri S."/>
            <person name="Kikuta A."/>
            <person name="Kobayashi H."/>
            <person name="Kobayashi N."/>
            <person name="Machita K."/>
            <person name="Maehara T."/>
            <person name="Masukawa M."/>
            <person name="Mizubayashi T."/>
            <person name="Mukai Y."/>
            <person name="Nagasaki H."/>
            <person name="Nagata Y."/>
            <person name="Naito S."/>
            <person name="Nakashima M."/>
            <person name="Nakama Y."/>
            <person name="Nakamichi Y."/>
            <person name="Nakamura M."/>
            <person name="Meguro A."/>
            <person name="Negishi M."/>
            <person name="Ohta I."/>
            <person name="Ohta T."/>
            <person name="Okamoto M."/>
            <person name="Ono N."/>
            <person name="Saji S."/>
            <person name="Sakaguchi M."/>
            <person name="Sakai K."/>
            <person name="Shibata M."/>
            <person name="Shimokawa T."/>
            <person name="Song J."/>
            <person name="Takazaki Y."/>
            <person name="Terasawa K."/>
            <person name="Tsugane M."/>
            <person name="Tsuji K."/>
            <person name="Ueda S."/>
            <person name="Waki K."/>
            <person name="Yamagata H."/>
            <person name="Yamamoto M."/>
            <person name="Yamamoto S."/>
            <person name="Yamane H."/>
            <person name="Yoshiki S."/>
            <person name="Yoshihara R."/>
            <person name="Yukawa K."/>
            <person name="Zhong H."/>
            <person name="Yano M."/>
            <person name="Yuan Q."/>
            <person name="Ouyang S."/>
            <person name="Liu J."/>
            <person name="Jones K.M."/>
            <person name="Gansberger K."/>
            <person name="Moffat K."/>
            <person name="Hill J."/>
            <person name="Bera J."/>
            <person name="Fadrosh D."/>
            <person name="Jin S."/>
            <person name="Johri S."/>
            <person name="Kim M."/>
            <person name="Overton L."/>
            <person name="Reardon M."/>
            <person name="Tsitrin T."/>
            <person name="Vuong H."/>
            <person name="Weaver B."/>
            <person name="Ciecko A."/>
            <person name="Tallon L."/>
            <person name="Jackson J."/>
            <person name="Pai G."/>
            <person name="Aken S.V."/>
            <person name="Utterback T."/>
            <person name="Reidmuller S."/>
            <person name="Feldblyum T."/>
            <person name="Hsiao J."/>
            <person name="Zismann V."/>
            <person name="Iobst S."/>
            <person name="de Vazeille A.R."/>
            <person name="Buell C.R."/>
            <person name="Ying K."/>
            <person name="Li Y."/>
            <person name="Lu T."/>
            <person name="Huang Y."/>
            <person name="Zhao Q."/>
            <person name="Feng Q."/>
            <person name="Zhang L."/>
            <person name="Zhu J."/>
            <person name="Weng Q."/>
            <person name="Mu J."/>
            <person name="Lu Y."/>
            <person name="Fan D."/>
            <person name="Liu Y."/>
            <person name="Guan J."/>
            <person name="Zhang Y."/>
            <person name="Yu S."/>
            <person name="Liu X."/>
            <person name="Zhang Y."/>
            <person name="Hong G."/>
            <person name="Han B."/>
            <person name="Choisne N."/>
            <person name="Demange N."/>
            <person name="Orjeda G."/>
            <person name="Samain S."/>
            <person name="Cattolico L."/>
            <person name="Pelletier E."/>
            <person name="Couloux A."/>
            <person name="Segurens B."/>
            <person name="Wincker P."/>
            <person name="D'Hont A."/>
            <person name="Scarpelli C."/>
            <person name="Weissenbach J."/>
            <person name="Salanoubat M."/>
            <person name="Quetier F."/>
            <person name="Yu Y."/>
            <person name="Kim H.R."/>
            <person name="Rambo T."/>
            <person name="Currie J."/>
            <person name="Collura K."/>
            <person name="Luo M."/>
            <person name="Yang T."/>
            <person name="Ammiraju J.S.S."/>
            <person name="Engler F."/>
            <person name="Soderlund C."/>
            <person name="Wing R.A."/>
            <person name="Palmer L.E."/>
            <person name="de la Bastide M."/>
            <person name="Spiegel L."/>
            <person name="Nascimento L."/>
            <person name="Zutavern T."/>
            <person name="O'Shaughnessy A."/>
            <person name="Dike S."/>
            <person name="Dedhia N."/>
            <person name="Preston R."/>
            <person name="Balija V."/>
            <person name="McCombie W.R."/>
            <person name="Chow T."/>
            <person name="Chen H."/>
            <person name="Chung M."/>
            <person name="Chen C."/>
            <person name="Shaw J."/>
            <person name="Wu H."/>
            <person name="Hsiao K."/>
            <person name="Chao Y."/>
            <person name="Chu M."/>
            <person name="Cheng C."/>
            <person name="Hour A."/>
            <person name="Lee P."/>
            <person name="Lin S."/>
            <person name="Lin Y."/>
            <person name="Liou J."/>
            <person name="Liu S."/>
            <person name="Hsing Y."/>
            <person name="Raghuvanshi S."/>
            <person name="Mohanty A."/>
            <person name="Bharti A.K."/>
            <person name="Gaur A."/>
            <person name="Gupta V."/>
            <person name="Kumar D."/>
            <person name="Ravi V."/>
            <person name="Vij S."/>
            <person name="Kapur A."/>
            <person name="Khurana P."/>
            <person name="Khurana P."/>
            <person name="Khurana J.P."/>
            <person name="Tyagi A.K."/>
            <person name="Gaikwad K."/>
            <person name="Singh A."/>
            <person name="Dalal V."/>
            <person name="Srivastava S."/>
            <person name="Dixit A."/>
            <person name="Pal A.K."/>
            <person name="Ghazi I.A."/>
            <person name="Yadav M."/>
            <person name="Pandit A."/>
            <person name="Bhargava A."/>
            <person name="Sureshbabu K."/>
            <person name="Batra K."/>
            <person name="Sharma T.R."/>
            <person name="Mohapatra T."/>
            <person name="Singh N.K."/>
            <person name="Messing J."/>
            <person name="Nelson A.B."/>
            <person name="Fuks G."/>
            <person name="Kavchok S."/>
            <person name="Keizer G."/>
            <person name="Linton E."/>
            <person name="Llaca V."/>
            <person name="Song R."/>
            <person name="Tanyolac B."/>
            <person name="Young S."/>
            <person name="Ho-Il K."/>
            <person name="Hahn J.H."/>
            <person name="Sangsakoo G."/>
            <person name="Vanavichit A."/>
            <person name="de Mattos Luiz.A.T."/>
            <person name="Zimmer P.D."/>
            <person name="Malone G."/>
            <person name="Dellagostin O."/>
            <person name="de Oliveira A.C."/>
            <person name="Bevan M."/>
            <person name="Bancroft I."/>
            <person name="Minx P."/>
            <person name="Cordum H."/>
            <person name="Wilson R."/>
            <person name="Cheng Z."/>
            <person name="Jin W."/>
            <person name="Jiang J."/>
            <person name="Leong S.A."/>
            <person name="Iwama H."/>
            <person name="Gojobori T."/>
            <person name="Itoh T."/>
            <person name="Niimura Y."/>
            <person name="Fujii Y."/>
            <person name="Habara T."/>
            <person name="Sakai H."/>
            <person name="Sato Y."/>
            <person name="Wilson G."/>
            <person name="Kumar K."/>
            <person name="McCouch S."/>
            <person name="Juretic N."/>
            <person name="Hoen D."/>
            <person name="Wright S."/>
            <person name="Bruskiewich R."/>
            <person name="Bureau T."/>
            <person name="Miyao A."/>
            <person name="Hirochika H."/>
            <person name="Nishikawa T."/>
            <person name="Kadowaki K."/>
            <person name="Sugiura M."/>
            <person name="Burr B."/>
            <person name="Sasaki T."/>
        </authorList>
    </citation>
    <scope>NUCLEOTIDE SEQUENCE [LARGE SCALE GENOMIC DNA]</scope>
    <source>
        <strain evidence="3">cv. Nipponbare</strain>
    </source>
</reference>
<evidence type="ECO:0007829" key="4">
    <source>
        <dbReference type="PeptideAtlas" id="A0A0P0V1Q9"/>
    </source>
</evidence>
<keyword evidence="4" id="KW-1267">Proteomics identification</keyword>
<accession>A0A0P0V1Q9</accession>
<dbReference type="ExpressionAtlas" id="A0A0P0V1Q9">
    <property type="expression patterns" value="baseline and differential"/>
</dbReference>
<proteinExistence type="evidence at protein level"/>